<protein>
    <submittedName>
        <fullName evidence="1">Uncharacterized protein</fullName>
    </submittedName>
</protein>
<proteinExistence type="predicted"/>
<keyword evidence="2" id="KW-1185">Reference proteome</keyword>
<dbReference type="EMBL" id="BAABIP010000022">
    <property type="protein sequence ID" value="GAA4776842.1"/>
    <property type="molecule type" value="Genomic_DNA"/>
</dbReference>
<gene>
    <name evidence="1" type="ORF">GCM10023230_30020</name>
</gene>
<reference evidence="2" key="1">
    <citation type="journal article" date="2019" name="Int. J. Syst. Evol. Microbiol.">
        <title>The Global Catalogue of Microorganisms (GCM) 10K type strain sequencing project: providing services to taxonomists for standard genome sequencing and annotation.</title>
        <authorList>
            <consortium name="The Broad Institute Genomics Platform"/>
            <consortium name="The Broad Institute Genome Sequencing Center for Infectious Disease"/>
            <person name="Wu L."/>
            <person name="Ma J."/>
        </authorList>
    </citation>
    <scope>NUCLEOTIDE SEQUENCE [LARGE SCALE GENOMIC DNA]</scope>
    <source>
        <strain evidence="2">JCM 18198</strain>
    </source>
</reference>
<comment type="caution">
    <text evidence="1">The sequence shown here is derived from an EMBL/GenBank/DDBJ whole genome shotgun (WGS) entry which is preliminary data.</text>
</comment>
<evidence type="ECO:0000313" key="2">
    <source>
        <dbReference type="Proteomes" id="UP001500141"/>
    </source>
</evidence>
<dbReference type="RefSeq" id="WP_264543047.1">
    <property type="nucleotide sequence ID" value="NZ_BAABIP010000022.1"/>
</dbReference>
<dbReference type="Proteomes" id="UP001500141">
    <property type="component" value="Unassembled WGS sequence"/>
</dbReference>
<name>A0ABP9AB53_9FLAO</name>
<evidence type="ECO:0000313" key="1">
    <source>
        <dbReference type="EMBL" id="GAA4776842.1"/>
    </source>
</evidence>
<organism evidence="1 2">
    <name type="scientific">Flavobacterium hankyongi</name>
    <dbReference type="NCBI Taxonomy" id="1176532"/>
    <lineage>
        <taxon>Bacteria</taxon>
        <taxon>Pseudomonadati</taxon>
        <taxon>Bacteroidota</taxon>
        <taxon>Flavobacteriia</taxon>
        <taxon>Flavobacteriales</taxon>
        <taxon>Flavobacteriaceae</taxon>
        <taxon>Flavobacterium</taxon>
    </lineage>
</organism>
<accession>A0ABP9AB53</accession>
<sequence length="992" mass="115092">MRFITTNDIENWSNSVDCRYHLPHLIRKLILATINLNNIKSINFSYGDDIQTGGYDGELLVDSENLFIPLGDSVWEFGSTNNKKGKADEDYQKRKADTLGKIPNETTYINVTAKKYRDKKKWSDDKKAEGFWKDVKYYDALDIEQWLEIAPSVEIWLAEKLGKPTYGIYSAEEYWNKWSNNGRIKVLPEIIAGNSRNKQIEIVKDFFDSKDDILYLKSITKDEAVIFPLAIIEQLDSYNKTDLSNRTIVIDNRESFSKIINNNSQLIIIIKFSIENIDINASILKGHKLIIPLSPSDEIRGNSIQLPIVSGDDFENSLIRMGIDREKSRVLTSSSGRNISVLRRVLEIDTTSPKWMSNINYSDIIPILILNQYSENYDGDKYIVETITGKSYIEYEKFLFFLLNQEDTPIYHINGVWRLISPTDLWLHFSKFLTQNDYDNIHKIAVEILSEIHYKFTIPLDDRGVFFQTPENRPKYSSKLKKGICESLNIISVFGEKYGVSIISTETFINNVVNEILNKDLAVWCSLSTELMVLAEASPIVFLNHLERTIKSGEIKMFFDEEKSLIMGNSNYLPSLLWSLEIVGWMPENLMRVSTALCELILSSPEKLPTSNTPYNSLKNIFRTWYPQTNANAEERKAILEILVKKYPDIIFNLMIGMVSSKNDTAMHVPRPKMRLFSELREIRVTTKEIVYMLNFYIDVIIEKSKNDFSKILILIDLLDDIDWHRIDEILVVIGTLDSNNAEKRNEIYQKFRQFIGRHRSYPDANWSLPEDILKKIEETANKFKTDDIILNGLFLFDEHVPTFIDGKEEEDWQIRNQMISDKRVVFIKEVISKNNLEKIFELANKSECPFLFGNALALFSDLSDEDKLKVYKKIESENSKEISLANEFIRVCEIKNSQAVQFEILEELVKSGLSKDGIVRFYNALNSNVNLWKYIQEKGAEIESLFWKSQGRELYINDKIRLLFAVDKLNIFNKHIVLLNTFRDEFISAKC</sequence>